<dbReference type="GO" id="GO:0030295">
    <property type="term" value="F:protein kinase activator activity"/>
    <property type="evidence" value="ECO:0007669"/>
    <property type="project" value="TreeGrafter"/>
</dbReference>
<feature type="compositionally biased region" description="Polar residues" evidence="7">
    <location>
        <begin position="173"/>
        <end position="186"/>
    </location>
</feature>
<reference evidence="10" key="2">
    <citation type="submission" date="2015-01" db="EMBL/GenBank/DDBJ databases">
        <title>Evolutionary Origins and Diversification of the Mycorrhizal Mutualists.</title>
        <authorList>
            <consortium name="DOE Joint Genome Institute"/>
            <consortium name="Mycorrhizal Genomics Consortium"/>
            <person name="Kohler A."/>
            <person name="Kuo A."/>
            <person name="Nagy L.G."/>
            <person name="Floudas D."/>
            <person name="Copeland A."/>
            <person name="Barry K.W."/>
            <person name="Cichocki N."/>
            <person name="Veneault-Fourrey C."/>
            <person name="LaButti K."/>
            <person name="Lindquist E.A."/>
            <person name="Lipzen A."/>
            <person name="Lundell T."/>
            <person name="Morin E."/>
            <person name="Murat C."/>
            <person name="Riley R."/>
            <person name="Ohm R."/>
            <person name="Sun H."/>
            <person name="Tunlid A."/>
            <person name="Henrissat B."/>
            <person name="Grigoriev I.V."/>
            <person name="Hibbett D.S."/>
            <person name="Martin F."/>
        </authorList>
    </citation>
    <scope>NUCLEOTIDE SEQUENCE [LARGE SCALE GENOMIC DNA]</scope>
    <source>
        <strain evidence="10">h7</strain>
    </source>
</reference>
<dbReference type="GO" id="GO:0034727">
    <property type="term" value="P:piecemeal microautophagy of the nucleus"/>
    <property type="evidence" value="ECO:0007669"/>
    <property type="project" value="TreeGrafter"/>
</dbReference>
<evidence type="ECO:0000256" key="2">
    <source>
        <dbReference type="ARBA" id="ARBA00013806"/>
    </source>
</evidence>
<dbReference type="GO" id="GO:0000422">
    <property type="term" value="P:autophagy of mitochondrion"/>
    <property type="evidence" value="ECO:0007669"/>
    <property type="project" value="TreeGrafter"/>
</dbReference>
<feature type="region of interest" description="Disordered" evidence="7">
    <location>
        <begin position="144"/>
        <end position="254"/>
    </location>
</feature>
<protein>
    <recommendedName>
        <fullName evidence="2 6">Autophagy-related protein 17</fullName>
    </recommendedName>
</protein>
<keyword evidence="4 6" id="KW-0072">Autophagy</keyword>
<accession>A0A0C3C8P5</accession>
<evidence type="ECO:0000313" key="10">
    <source>
        <dbReference type="Proteomes" id="UP000053424"/>
    </source>
</evidence>
<organism evidence="9 10">
    <name type="scientific">Hebeloma cylindrosporum</name>
    <dbReference type="NCBI Taxonomy" id="76867"/>
    <lineage>
        <taxon>Eukaryota</taxon>
        <taxon>Fungi</taxon>
        <taxon>Dikarya</taxon>
        <taxon>Basidiomycota</taxon>
        <taxon>Agaricomycotina</taxon>
        <taxon>Agaricomycetes</taxon>
        <taxon>Agaricomycetidae</taxon>
        <taxon>Agaricales</taxon>
        <taxon>Agaricineae</taxon>
        <taxon>Hymenogastraceae</taxon>
        <taxon>Hebeloma</taxon>
    </lineage>
</organism>
<dbReference type="InterPro" id="IPR007240">
    <property type="entry name" value="Atg17"/>
</dbReference>
<comment type="subcellular location">
    <subcellularLocation>
        <location evidence="6">Cytoplasm</location>
    </subcellularLocation>
    <subcellularLocation>
        <location evidence="6">Preautophagosomal structure membrane</location>
        <topology evidence="6">Peripheral membrane protein</topology>
    </subcellularLocation>
</comment>
<dbReference type="AlphaFoldDB" id="A0A0C3C8P5"/>
<evidence type="ECO:0000313" key="9">
    <source>
        <dbReference type="EMBL" id="KIM39971.1"/>
    </source>
</evidence>
<dbReference type="PANTHER" id="PTHR28005">
    <property type="entry name" value="AUTOPHAGY-RELATED PROTEIN 17"/>
    <property type="match status" value="1"/>
</dbReference>
<dbReference type="Pfam" id="PF04108">
    <property type="entry name" value="ATG17_like"/>
    <property type="match status" value="1"/>
</dbReference>
<evidence type="ECO:0000256" key="5">
    <source>
        <dbReference type="ARBA" id="ARBA00023136"/>
    </source>
</evidence>
<evidence type="ECO:0000256" key="3">
    <source>
        <dbReference type="ARBA" id="ARBA00022490"/>
    </source>
</evidence>
<reference evidence="9 10" key="1">
    <citation type="submission" date="2014-04" db="EMBL/GenBank/DDBJ databases">
        <authorList>
            <consortium name="DOE Joint Genome Institute"/>
            <person name="Kuo A."/>
            <person name="Gay G."/>
            <person name="Dore J."/>
            <person name="Kohler A."/>
            <person name="Nagy L.G."/>
            <person name="Floudas D."/>
            <person name="Copeland A."/>
            <person name="Barry K.W."/>
            <person name="Cichocki N."/>
            <person name="Veneault-Fourrey C."/>
            <person name="LaButti K."/>
            <person name="Lindquist E.A."/>
            <person name="Lipzen A."/>
            <person name="Lundell T."/>
            <person name="Morin E."/>
            <person name="Murat C."/>
            <person name="Sun H."/>
            <person name="Tunlid A."/>
            <person name="Henrissat B."/>
            <person name="Grigoriev I.V."/>
            <person name="Hibbett D.S."/>
            <person name="Martin F."/>
            <person name="Nordberg H.P."/>
            <person name="Cantor M.N."/>
            <person name="Hua S.X."/>
        </authorList>
    </citation>
    <scope>NUCLEOTIDE SEQUENCE [LARGE SCALE GENOMIC DNA]</scope>
    <source>
        <strain evidence="10">h7</strain>
    </source>
</reference>
<evidence type="ECO:0000256" key="6">
    <source>
        <dbReference type="RuleBase" id="RU368080"/>
    </source>
</evidence>
<keyword evidence="5" id="KW-0472">Membrane</keyword>
<dbReference type="InterPro" id="IPR045326">
    <property type="entry name" value="ATG17-like_dom"/>
</dbReference>
<dbReference type="GO" id="GO:1990316">
    <property type="term" value="C:Atg1/ULK1 kinase complex"/>
    <property type="evidence" value="ECO:0007669"/>
    <property type="project" value="TreeGrafter"/>
</dbReference>
<feature type="region of interest" description="Disordered" evidence="7">
    <location>
        <begin position="1"/>
        <end position="32"/>
    </location>
</feature>
<dbReference type="EMBL" id="KN831784">
    <property type="protein sequence ID" value="KIM39971.1"/>
    <property type="molecule type" value="Genomic_DNA"/>
</dbReference>
<evidence type="ECO:0000256" key="4">
    <source>
        <dbReference type="ARBA" id="ARBA00023006"/>
    </source>
</evidence>
<feature type="compositionally biased region" description="Polar residues" evidence="7">
    <location>
        <begin position="194"/>
        <end position="208"/>
    </location>
</feature>
<evidence type="ECO:0000256" key="1">
    <source>
        <dbReference type="ARBA" id="ARBA00006259"/>
    </source>
</evidence>
<dbReference type="GO" id="GO:0000045">
    <property type="term" value="P:autophagosome assembly"/>
    <property type="evidence" value="ECO:0007669"/>
    <property type="project" value="TreeGrafter"/>
</dbReference>
<evidence type="ECO:0000259" key="8">
    <source>
        <dbReference type="Pfam" id="PF04108"/>
    </source>
</evidence>
<sequence length="575" mass="63737">MSTPLAVHSPTGHVQSPPTTDTTPGPAPAPTLIPNPNIPTQPHLVSLVLQSKKALQIGEHLCTRAHTASNASAQAAVDVLALDAKVRWVVEAVGEQLKLAASVAKTIEEKRAQVRKQVHEWDTARTKHTDALEEILESLGSQLVPPDFHQASTDSSLFGSQHGSDDEDAHQSPFFNATKSSSSHTHNGIGRGRSSITPVTSPLQSPTNKKQHRPSLSPVSPSATLRRNGPVRPPNDSKVNGQGKGSKSKKDDRRRWKTLRDFVDDQAIEDALETVESDRSALDITLSKTDDYPETLTQTIHSIHASLPQPNADHRSTLQQTQTIIVQQEALVTSMAALLENLASHYDGMASALRETELEKGEIFSEEDMQVMNRDTEELPAIMAELEESAHAIEGYHTQLQTTKENFEKDMEHLGRVLEDLDELGEIISEMLQTQETIQARVEEDLSDLHHHLTTLVHLNEQYISYRMAFNKLLLEIARRRQYKEAAENIVQGMMRHLESMSEEENRVRAHFNAEYGQHLPEDLCLCIGNSPTRWEVVPWDGTTPETLPDIDRDILTEAKESVGYGDGPLGAESL</sequence>
<dbReference type="GO" id="GO:0034045">
    <property type="term" value="C:phagophore assembly site membrane"/>
    <property type="evidence" value="ECO:0007669"/>
    <property type="project" value="UniProtKB-SubCell"/>
</dbReference>
<name>A0A0C3C8P5_HEBCY</name>
<dbReference type="Proteomes" id="UP000053424">
    <property type="component" value="Unassembled WGS sequence"/>
</dbReference>
<dbReference type="GO" id="GO:0060090">
    <property type="term" value="F:molecular adaptor activity"/>
    <property type="evidence" value="ECO:0007669"/>
    <property type="project" value="TreeGrafter"/>
</dbReference>
<comment type="function">
    <text evidence="6">Autophagy-specific protein that functions in response to autophagy-inducing signals as a scaffold to recruit other ATG proteins to organize preautophagosomal structure (PAS) formation. Modulates the timing and magnitude of the autophagy response, such as the size of the sequestering vesicles. Plays particularly a role in pexophagy and nucleophagy.</text>
</comment>
<comment type="similarity">
    <text evidence="1 6">Belongs to the ATG17 family.</text>
</comment>
<dbReference type="HOGENOM" id="CLU_024595_0_0_1"/>
<dbReference type="OrthoDB" id="1937984at2759"/>
<dbReference type="STRING" id="686832.A0A0C3C8P5"/>
<keyword evidence="10" id="KW-1185">Reference proteome</keyword>
<feature type="compositionally biased region" description="Polar residues" evidence="7">
    <location>
        <begin position="150"/>
        <end position="162"/>
    </location>
</feature>
<feature type="domain" description="Autophagy protein ATG17-like" evidence="8">
    <location>
        <begin position="56"/>
        <end position="520"/>
    </location>
</feature>
<proteinExistence type="inferred from homology"/>
<keyword evidence="3 6" id="KW-0963">Cytoplasm</keyword>
<gene>
    <name evidence="9" type="ORF">M413DRAFT_446875</name>
</gene>
<dbReference type="PANTHER" id="PTHR28005:SF1">
    <property type="entry name" value="AUTOPHAGY-RELATED PROTEIN 17"/>
    <property type="match status" value="1"/>
</dbReference>
<evidence type="ECO:0000256" key="7">
    <source>
        <dbReference type="SAM" id="MobiDB-lite"/>
    </source>
</evidence>